<evidence type="ECO:0000313" key="1">
    <source>
        <dbReference type="EMBL" id="PIA54636.1"/>
    </source>
</evidence>
<accession>A0A2G5EFV1</accession>
<name>A0A2G5EFV1_AQUCA</name>
<dbReference type="Proteomes" id="UP000230069">
    <property type="component" value="Unassembled WGS sequence"/>
</dbReference>
<protein>
    <submittedName>
        <fullName evidence="1">Uncharacterized protein</fullName>
    </submittedName>
</protein>
<dbReference type="AlphaFoldDB" id="A0A2G5EFV1"/>
<evidence type="ECO:0000313" key="2">
    <source>
        <dbReference type="Proteomes" id="UP000230069"/>
    </source>
</evidence>
<proteinExistence type="predicted"/>
<dbReference type="EMBL" id="KZ305026">
    <property type="protein sequence ID" value="PIA54636.1"/>
    <property type="molecule type" value="Genomic_DNA"/>
</dbReference>
<reference evidence="1 2" key="1">
    <citation type="submission" date="2017-09" db="EMBL/GenBank/DDBJ databases">
        <title>WGS assembly of Aquilegia coerulea Goldsmith.</title>
        <authorList>
            <person name="Hodges S."/>
            <person name="Kramer E."/>
            <person name="Nordborg M."/>
            <person name="Tomkins J."/>
            <person name="Borevitz J."/>
            <person name="Derieg N."/>
            <person name="Yan J."/>
            <person name="Mihaltcheva S."/>
            <person name="Hayes R.D."/>
            <person name="Rokhsar D."/>
        </authorList>
    </citation>
    <scope>NUCLEOTIDE SEQUENCE [LARGE SCALE GENOMIC DNA]</scope>
    <source>
        <strain evidence="2">cv. Goldsmith</strain>
    </source>
</reference>
<gene>
    <name evidence="1" type="ORF">AQUCO_00900890v1</name>
</gene>
<organism evidence="1 2">
    <name type="scientific">Aquilegia coerulea</name>
    <name type="common">Rocky mountain columbine</name>
    <dbReference type="NCBI Taxonomy" id="218851"/>
    <lineage>
        <taxon>Eukaryota</taxon>
        <taxon>Viridiplantae</taxon>
        <taxon>Streptophyta</taxon>
        <taxon>Embryophyta</taxon>
        <taxon>Tracheophyta</taxon>
        <taxon>Spermatophyta</taxon>
        <taxon>Magnoliopsida</taxon>
        <taxon>Ranunculales</taxon>
        <taxon>Ranunculaceae</taxon>
        <taxon>Thalictroideae</taxon>
        <taxon>Aquilegia</taxon>
    </lineage>
</organism>
<sequence length="89" mass="9972">MSIMSTCQKILNPQAPRALQTISTPVHPFPNIPLVTPSWQVTFDFNYHNDTVRGILAASFSHQKAHRPLNTSCPVIINPSHCSDKTYLE</sequence>
<dbReference type="InParanoid" id="A0A2G5EFV1"/>
<keyword evidence="2" id="KW-1185">Reference proteome</keyword>